<dbReference type="EMBL" id="CAKMRJ010002223">
    <property type="protein sequence ID" value="CAH1427310.1"/>
    <property type="molecule type" value="Genomic_DNA"/>
</dbReference>
<name>A0AAU9MLY6_9ASTR</name>
<protein>
    <submittedName>
        <fullName evidence="2">Uncharacterized protein</fullName>
    </submittedName>
</protein>
<organism evidence="2 3">
    <name type="scientific">Lactuca virosa</name>
    <dbReference type="NCBI Taxonomy" id="75947"/>
    <lineage>
        <taxon>Eukaryota</taxon>
        <taxon>Viridiplantae</taxon>
        <taxon>Streptophyta</taxon>
        <taxon>Embryophyta</taxon>
        <taxon>Tracheophyta</taxon>
        <taxon>Spermatophyta</taxon>
        <taxon>Magnoliopsida</taxon>
        <taxon>eudicotyledons</taxon>
        <taxon>Gunneridae</taxon>
        <taxon>Pentapetalae</taxon>
        <taxon>asterids</taxon>
        <taxon>campanulids</taxon>
        <taxon>Asterales</taxon>
        <taxon>Asteraceae</taxon>
        <taxon>Cichorioideae</taxon>
        <taxon>Cichorieae</taxon>
        <taxon>Lactucinae</taxon>
        <taxon>Lactuca</taxon>
    </lineage>
</organism>
<dbReference type="AlphaFoldDB" id="A0AAU9MLY6"/>
<dbReference type="Proteomes" id="UP001157418">
    <property type="component" value="Unassembled WGS sequence"/>
</dbReference>
<feature type="compositionally biased region" description="Basic and acidic residues" evidence="1">
    <location>
        <begin position="16"/>
        <end position="46"/>
    </location>
</feature>
<evidence type="ECO:0000313" key="3">
    <source>
        <dbReference type="Proteomes" id="UP001157418"/>
    </source>
</evidence>
<proteinExistence type="predicted"/>
<comment type="caution">
    <text evidence="2">The sequence shown here is derived from an EMBL/GenBank/DDBJ whole genome shotgun (WGS) entry which is preliminary data.</text>
</comment>
<evidence type="ECO:0000313" key="2">
    <source>
        <dbReference type="EMBL" id="CAH1427310.1"/>
    </source>
</evidence>
<evidence type="ECO:0000256" key="1">
    <source>
        <dbReference type="SAM" id="MobiDB-lite"/>
    </source>
</evidence>
<reference evidence="2 3" key="1">
    <citation type="submission" date="2022-01" db="EMBL/GenBank/DDBJ databases">
        <authorList>
            <person name="Xiong W."/>
            <person name="Schranz E."/>
        </authorList>
    </citation>
    <scope>NUCLEOTIDE SEQUENCE [LARGE SCALE GENOMIC DNA]</scope>
</reference>
<feature type="region of interest" description="Disordered" evidence="1">
    <location>
        <begin position="1"/>
        <end position="46"/>
    </location>
</feature>
<accession>A0AAU9MLY6</accession>
<keyword evidence="3" id="KW-1185">Reference proteome</keyword>
<gene>
    <name evidence="2" type="ORF">LVIROSA_LOCUS14329</name>
</gene>
<sequence>MTNERDNRTVSGSTVPKDDLENAEHPWRSRDNDGGRRKDSEREGEPIKAVRISLGEENEAVKGWISAFSSIPIFISTFFSDSNRDLFPSFLAFLCN</sequence>